<organism evidence="2 4">
    <name type="scientific">Rotaria magnacalcarata</name>
    <dbReference type="NCBI Taxonomy" id="392030"/>
    <lineage>
        <taxon>Eukaryota</taxon>
        <taxon>Metazoa</taxon>
        <taxon>Spiralia</taxon>
        <taxon>Gnathifera</taxon>
        <taxon>Rotifera</taxon>
        <taxon>Eurotatoria</taxon>
        <taxon>Bdelloidea</taxon>
        <taxon>Philodinida</taxon>
        <taxon>Philodinidae</taxon>
        <taxon>Rotaria</taxon>
    </lineage>
</organism>
<protein>
    <submittedName>
        <fullName evidence="2">Uncharacterized protein</fullName>
    </submittedName>
</protein>
<name>A0A8S2S375_9BILA</name>
<dbReference type="EMBL" id="CAJOBH010017863">
    <property type="protein sequence ID" value="CAF4202119.1"/>
    <property type="molecule type" value="Genomic_DNA"/>
</dbReference>
<sequence length="41" mass="5122">MIREVRRNRSVWTPKLEQRDRLLRTGESAKQQEQRRKQLDE</sequence>
<dbReference type="Proteomes" id="UP000681967">
    <property type="component" value="Unassembled WGS sequence"/>
</dbReference>
<gene>
    <name evidence="2" type="ORF">BYL167_LOCUS23691</name>
    <name evidence="3" type="ORF">GIL414_LOCUS26926</name>
</gene>
<dbReference type="AlphaFoldDB" id="A0A8S2S375"/>
<evidence type="ECO:0000256" key="1">
    <source>
        <dbReference type="SAM" id="MobiDB-lite"/>
    </source>
</evidence>
<feature type="region of interest" description="Disordered" evidence="1">
    <location>
        <begin position="20"/>
        <end position="41"/>
    </location>
</feature>
<proteinExistence type="predicted"/>
<dbReference type="Proteomes" id="UP000681720">
    <property type="component" value="Unassembled WGS sequence"/>
</dbReference>
<reference evidence="2" key="1">
    <citation type="submission" date="2021-02" db="EMBL/GenBank/DDBJ databases">
        <authorList>
            <person name="Nowell W R."/>
        </authorList>
    </citation>
    <scope>NUCLEOTIDE SEQUENCE</scope>
</reference>
<comment type="caution">
    <text evidence="2">The sequence shown here is derived from an EMBL/GenBank/DDBJ whole genome shotgun (WGS) entry which is preliminary data.</text>
</comment>
<evidence type="ECO:0000313" key="4">
    <source>
        <dbReference type="Proteomes" id="UP000681967"/>
    </source>
</evidence>
<evidence type="ECO:0000313" key="3">
    <source>
        <dbReference type="EMBL" id="CAF4326469.1"/>
    </source>
</evidence>
<feature type="compositionally biased region" description="Basic and acidic residues" evidence="1">
    <location>
        <begin position="30"/>
        <end position="41"/>
    </location>
</feature>
<evidence type="ECO:0000313" key="2">
    <source>
        <dbReference type="EMBL" id="CAF4202119.1"/>
    </source>
</evidence>
<accession>A0A8S2S375</accession>
<feature type="non-terminal residue" evidence="2">
    <location>
        <position position="1"/>
    </location>
</feature>
<dbReference type="EMBL" id="CAJOBJ010041052">
    <property type="protein sequence ID" value="CAF4326469.1"/>
    <property type="molecule type" value="Genomic_DNA"/>
</dbReference>